<dbReference type="EMBL" id="CAJOBQ010002063">
    <property type="protein sequence ID" value="CAF4536612.1"/>
    <property type="molecule type" value="Genomic_DNA"/>
</dbReference>
<proteinExistence type="predicted"/>
<dbReference type="EMBL" id="CAJOBR010001472">
    <property type="protein sequence ID" value="CAF4611313.1"/>
    <property type="molecule type" value="Genomic_DNA"/>
</dbReference>
<dbReference type="Proteomes" id="UP000663848">
    <property type="component" value="Unassembled WGS sequence"/>
</dbReference>
<organism evidence="4 5">
    <name type="scientific">Rotaria socialis</name>
    <dbReference type="NCBI Taxonomy" id="392032"/>
    <lineage>
        <taxon>Eukaryota</taxon>
        <taxon>Metazoa</taxon>
        <taxon>Spiralia</taxon>
        <taxon>Gnathifera</taxon>
        <taxon>Rotifera</taxon>
        <taxon>Eurotatoria</taxon>
        <taxon>Bdelloidea</taxon>
        <taxon>Philodinida</taxon>
        <taxon>Philodinidae</taxon>
        <taxon>Rotaria</taxon>
    </lineage>
</organism>
<feature type="region of interest" description="Disordered" evidence="1">
    <location>
        <begin position="79"/>
        <end position="114"/>
    </location>
</feature>
<feature type="transmembrane region" description="Helical" evidence="2">
    <location>
        <begin position="45"/>
        <end position="68"/>
    </location>
</feature>
<accession>A0A821CKI5</accession>
<evidence type="ECO:0000256" key="2">
    <source>
        <dbReference type="SAM" id="Phobius"/>
    </source>
</evidence>
<dbReference type="AlphaFoldDB" id="A0A821CKI5"/>
<protein>
    <submittedName>
        <fullName evidence="4">Uncharacterized protein</fullName>
    </submittedName>
</protein>
<dbReference type="Proteomes" id="UP000663862">
    <property type="component" value="Unassembled WGS sequence"/>
</dbReference>
<keyword evidence="2" id="KW-1133">Transmembrane helix</keyword>
<keyword evidence="2" id="KW-0472">Membrane</keyword>
<evidence type="ECO:0000313" key="3">
    <source>
        <dbReference type="EMBL" id="CAF4536612.1"/>
    </source>
</evidence>
<evidence type="ECO:0000256" key="1">
    <source>
        <dbReference type="SAM" id="MobiDB-lite"/>
    </source>
</evidence>
<evidence type="ECO:0000313" key="4">
    <source>
        <dbReference type="EMBL" id="CAF4611313.1"/>
    </source>
</evidence>
<sequence>MISQVSIWDENKISPEKNTCIKTNEWHIDRKGASYKSLYSGRTTFLSMALVGALLAGIGLAVVLTLYLQTPSNQTSSLASTTLSISSTSTTSTTSSTATTATTATTSTTSTTTTTARKMSTVIHALRQATVDPVTLVPLRAMVVSSLASAIRNRGQPSTHQ</sequence>
<reference evidence="4" key="1">
    <citation type="submission" date="2021-02" db="EMBL/GenBank/DDBJ databases">
        <authorList>
            <person name="Nowell W R."/>
        </authorList>
    </citation>
    <scope>NUCLEOTIDE SEQUENCE</scope>
</reference>
<name>A0A821CKI5_9BILA</name>
<keyword evidence="2" id="KW-0812">Transmembrane</keyword>
<comment type="caution">
    <text evidence="4">The sequence shown here is derived from an EMBL/GenBank/DDBJ whole genome shotgun (WGS) entry which is preliminary data.</text>
</comment>
<evidence type="ECO:0000313" key="5">
    <source>
        <dbReference type="Proteomes" id="UP000663848"/>
    </source>
</evidence>
<gene>
    <name evidence="4" type="ORF">QYT958_LOCUS12236</name>
    <name evidence="3" type="ORF">TSG867_LOCUS23668</name>
</gene>